<keyword evidence="3" id="KW-1185">Reference proteome</keyword>
<comment type="caution">
    <text evidence="2">The sequence shown here is derived from an EMBL/GenBank/DDBJ whole genome shotgun (WGS) entry which is preliminary data.</text>
</comment>
<dbReference type="EMBL" id="CAWUHD010000198">
    <property type="protein sequence ID" value="CAK7237957.1"/>
    <property type="molecule type" value="Genomic_DNA"/>
</dbReference>
<evidence type="ECO:0000256" key="1">
    <source>
        <dbReference type="SAM" id="MobiDB-lite"/>
    </source>
</evidence>
<dbReference type="InterPro" id="IPR053181">
    <property type="entry name" value="EcdB-like_regulator"/>
</dbReference>
<sequence>MHARHAVAALPPLRSVLDPASILILDKLNQVLFRLDNVSPAAASNSPEKTLVGASPGFPPLQDDDRSQNPLRFPPARTTADAILKWPIFENRYPPDYITDALFLAEAPDEGSDADADDCPSPLSSRRRQNSKIRSRVVDEDAIPGLVQRFIDLVHIKNPILDVDVIWALTRRVVDDGFVWNMESCLVLIAAALGCVAQPFGSAVFSAQGISSLEAHADALQQGEAYYYMARRRLGLLDRGIRVTQCHFLVGVYLMYTMRPLSAWSQFRTASESYRIYLECKARYLPTAQQLDPGKASKRRLMEQRLYWSCYKSECEMRSEINLPDSLLADCEYPDMHPSPPDAPSPVPGDTTDGNIPASWNRSRPAWLRRRHEQSWFYYLTDITLRRIINRILNIMYVGDHATWTAEAIPFLAKTAEEFERQLEEWYVPVFHNVSNIQS</sequence>
<feature type="region of interest" description="Disordered" evidence="1">
    <location>
        <begin position="109"/>
        <end position="132"/>
    </location>
</feature>
<dbReference type="CDD" id="cd12148">
    <property type="entry name" value="fungal_TF_MHR"/>
    <property type="match status" value="1"/>
</dbReference>
<dbReference type="PANTHER" id="PTHR47785:SF5">
    <property type="entry name" value="ZN(II)2CYS6 TRANSCRIPTION FACTOR (EUROFUNG)"/>
    <property type="match status" value="1"/>
</dbReference>
<evidence type="ECO:0000313" key="2">
    <source>
        <dbReference type="EMBL" id="CAK7237957.1"/>
    </source>
</evidence>
<protein>
    <recommendedName>
        <fullName evidence="4">Transcription factor domain-containing protein</fullName>
    </recommendedName>
</protein>
<proteinExistence type="predicted"/>
<name>A0ABP0D0M7_9PEZI</name>
<feature type="region of interest" description="Disordered" evidence="1">
    <location>
        <begin position="41"/>
        <end position="70"/>
    </location>
</feature>
<evidence type="ECO:0000313" key="3">
    <source>
        <dbReference type="Proteomes" id="UP001642482"/>
    </source>
</evidence>
<dbReference type="Proteomes" id="UP001642482">
    <property type="component" value="Unassembled WGS sequence"/>
</dbReference>
<evidence type="ECO:0008006" key="4">
    <source>
        <dbReference type="Google" id="ProtNLM"/>
    </source>
</evidence>
<feature type="compositionally biased region" description="Acidic residues" evidence="1">
    <location>
        <begin position="109"/>
        <end position="118"/>
    </location>
</feature>
<organism evidence="2 3">
    <name type="scientific">Sporothrix eucalyptigena</name>
    <dbReference type="NCBI Taxonomy" id="1812306"/>
    <lineage>
        <taxon>Eukaryota</taxon>
        <taxon>Fungi</taxon>
        <taxon>Dikarya</taxon>
        <taxon>Ascomycota</taxon>
        <taxon>Pezizomycotina</taxon>
        <taxon>Sordariomycetes</taxon>
        <taxon>Sordariomycetidae</taxon>
        <taxon>Ophiostomatales</taxon>
        <taxon>Ophiostomataceae</taxon>
        <taxon>Sporothrix</taxon>
    </lineage>
</organism>
<reference evidence="2 3" key="1">
    <citation type="submission" date="2024-01" db="EMBL/GenBank/DDBJ databases">
        <authorList>
            <person name="Allen C."/>
            <person name="Tagirdzhanova G."/>
        </authorList>
    </citation>
    <scope>NUCLEOTIDE SEQUENCE [LARGE SCALE GENOMIC DNA]</scope>
</reference>
<accession>A0ABP0D0M7</accession>
<gene>
    <name evidence="2" type="ORF">SEUCBS140593_010224</name>
</gene>
<dbReference type="PANTHER" id="PTHR47785">
    <property type="entry name" value="ZN(II)2CYS6 TRANSCRIPTION FACTOR (EUROFUNG)-RELATED-RELATED"/>
    <property type="match status" value="1"/>
</dbReference>